<keyword evidence="3" id="KW-0689">Ribosomal protein</keyword>
<evidence type="ECO:0000313" key="3">
    <source>
        <dbReference type="EMBL" id="AMK96797.1"/>
    </source>
</evidence>
<dbReference type="EMBL" id="MF401963">
    <property type="protein sequence ID" value="ASP44692.1"/>
    <property type="molecule type" value="Genomic_DNA"/>
</dbReference>
<dbReference type="EMBL" id="KT266788">
    <property type="protein sequence ID" value="AMK96797.1"/>
    <property type="molecule type" value="Genomic_DNA"/>
</dbReference>
<protein>
    <recommendedName>
        <fullName evidence="2">30S ribosomal protein S6, chloroplastic</fullName>
    </recommendedName>
</protein>
<evidence type="ECO:0000313" key="4">
    <source>
        <dbReference type="EMBL" id="ASP44692.1"/>
    </source>
</evidence>
<dbReference type="GeneID" id="27219518"/>
<geneLocation type="plastid" evidence="3"/>
<proteinExistence type="inferred from homology"/>
<reference evidence="4" key="2">
    <citation type="submission" date="2017-06" db="EMBL/GenBank/DDBJ databases">
        <title>Structure and comparision analysis of complete mitochondrion ans plastid genome of economic red alga Gracilaaria chilensis.</title>
        <authorList>
            <person name="Liu N."/>
            <person name="Zhang L."/>
            <person name="Liu T."/>
        </authorList>
    </citation>
    <scope>NUCLEOTIDE SEQUENCE</scope>
</reference>
<dbReference type="PANTHER" id="PTHR21011:SF1">
    <property type="entry name" value="SMALL RIBOSOMAL SUBUNIT PROTEIN BS6M"/>
    <property type="match status" value="1"/>
</dbReference>
<dbReference type="GO" id="GO:0005737">
    <property type="term" value="C:cytoplasm"/>
    <property type="evidence" value="ECO:0007669"/>
    <property type="project" value="UniProtKB-ARBA"/>
</dbReference>
<gene>
    <name evidence="3" type="primary">rps6</name>
    <name evidence="3" type="ORF">Gchil_149</name>
</gene>
<dbReference type="GO" id="GO:0005840">
    <property type="term" value="C:ribosome"/>
    <property type="evidence" value="ECO:0007669"/>
    <property type="project" value="UniProtKB-KW"/>
</dbReference>
<name>A0A141SES9_AGACH</name>
<accession>A0A141SES9</accession>
<dbReference type="PANTHER" id="PTHR21011">
    <property type="entry name" value="MITOCHONDRIAL 28S RIBOSOMAL PROTEIN S6"/>
    <property type="match status" value="1"/>
</dbReference>
<dbReference type="InterPro" id="IPR035980">
    <property type="entry name" value="Ribosomal_bS6_sf"/>
</dbReference>
<dbReference type="AlphaFoldDB" id="A0A141SES9"/>
<dbReference type="HAMAP" id="MF_00360">
    <property type="entry name" value="Ribosomal_bS6"/>
    <property type="match status" value="1"/>
</dbReference>
<dbReference type="InterPro" id="IPR000529">
    <property type="entry name" value="Ribosomal_bS6"/>
</dbReference>
<reference evidence="3" key="1">
    <citation type="submission" date="2015-07" db="EMBL/GenBank/DDBJ databases">
        <title>Reconstructing the complex evolutionary history of mobile plasmids in red algal genomes.</title>
        <authorList>
            <person name="Lee J."/>
            <person name="Kim K.M."/>
            <person name="Yang E.C."/>
            <person name="Miller K.A."/>
            <person name="Boo S.M."/>
            <person name="Bhattacharya D."/>
            <person name="Yoon H.S."/>
        </authorList>
    </citation>
    <scope>NUCLEOTIDE SEQUENCE</scope>
</reference>
<dbReference type="GO" id="GO:0006412">
    <property type="term" value="P:translation"/>
    <property type="evidence" value="ECO:0007669"/>
    <property type="project" value="InterPro"/>
</dbReference>
<dbReference type="SUPFAM" id="SSF54995">
    <property type="entry name" value="Ribosomal protein S6"/>
    <property type="match status" value="1"/>
</dbReference>
<dbReference type="GO" id="GO:0070181">
    <property type="term" value="F:small ribosomal subunit rRNA binding"/>
    <property type="evidence" value="ECO:0007669"/>
    <property type="project" value="TreeGrafter"/>
</dbReference>
<comment type="similarity">
    <text evidence="1">Belongs to the bacterial ribosomal protein bS6 family.</text>
</comment>
<organism evidence="3">
    <name type="scientific">Agarophyton chilense</name>
    <name type="common">Red seaweed</name>
    <name type="synonym">Gracilaria chilensis</name>
    <dbReference type="NCBI Taxonomy" id="2510777"/>
    <lineage>
        <taxon>Eukaryota</taxon>
        <taxon>Rhodophyta</taxon>
        <taxon>Florideophyceae</taxon>
        <taxon>Rhodymeniophycidae</taxon>
        <taxon>Gracilariales</taxon>
        <taxon>Gracilariaceae</taxon>
        <taxon>Agarophyton</taxon>
    </lineage>
</organism>
<dbReference type="InterPro" id="IPR020814">
    <property type="entry name" value="Ribosomal_S6_plastid/chlpt"/>
</dbReference>
<dbReference type="GO" id="GO:0003735">
    <property type="term" value="F:structural constituent of ribosome"/>
    <property type="evidence" value="ECO:0007669"/>
    <property type="project" value="InterPro"/>
</dbReference>
<evidence type="ECO:0000256" key="2">
    <source>
        <dbReference type="ARBA" id="ARBA00035537"/>
    </source>
</evidence>
<evidence type="ECO:0000256" key="1">
    <source>
        <dbReference type="ARBA" id="ARBA00009512"/>
    </source>
</evidence>
<dbReference type="InterPro" id="IPR014717">
    <property type="entry name" value="Transl_elong_EF1B/ribsomal_bS6"/>
</dbReference>
<sequence length="103" mass="12199">MNLNKYETIYILQPNITESENLILINEYKALIKKYGGNNIIVQHKGRRHLNYNIKSYYDGIYVQINYTASSNLVKILEKAMRLSQNIIRYMTIKNCHMNDIKI</sequence>
<keyword evidence="3" id="KW-0934">Plastid</keyword>
<dbReference type="CDD" id="cd15487">
    <property type="entry name" value="bS6_chloro_cyano"/>
    <property type="match status" value="1"/>
</dbReference>
<dbReference type="RefSeq" id="YP_009244555.1">
    <property type="nucleotide sequence ID" value="NC_029860.1"/>
</dbReference>
<dbReference type="Gene3D" id="3.30.70.60">
    <property type="match status" value="1"/>
</dbReference>
<dbReference type="Pfam" id="PF01250">
    <property type="entry name" value="Ribosomal_S6"/>
    <property type="match status" value="1"/>
</dbReference>
<keyword evidence="3" id="KW-0687">Ribonucleoprotein</keyword>
<dbReference type="NCBIfam" id="TIGR00166">
    <property type="entry name" value="S6"/>
    <property type="match status" value="1"/>
</dbReference>